<accession>A0ABS2L4N1</accession>
<name>A0ABS2L4N1_9MICO</name>
<reference evidence="3 4" key="1">
    <citation type="submission" date="2021-01" db="EMBL/GenBank/DDBJ databases">
        <title>Sequencing the genomes of 1000 actinobacteria strains.</title>
        <authorList>
            <person name="Klenk H.-P."/>
        </authorList>
    </citation>
    <scope>NUCLEOTIDE SEQUENCE [LARGE SCALE GENOMIC DNA]</scope>
    <source>
        <strain evidence="3 4">DSM 13057</strain>
    </source>
</reference>
<gene>
    <name evidence="3" type="ORF">JOE66_001684</name>
</gene>
<comment type="caution">
    <text evidence="3">The sequence shown here is derived from an EMBL/GenBank/DDBJ whole genome shotgun (WGS) entry which is preliminary data.</text>
</comment>
<dbReference type="RefSeq" id="WP_205108474.1">
    <property type="nucleotide sequence ID" value="NZ_BAAAHT010000013.1"/>
</dbReference>
<keyword evidence="4" id="KW-1185">Reference proteome</keyword>
<evidence type="ECO:0000313" key="4">
    <source>
        <dbReference type="Proteomes" id="UP000776164"/>
    </source>
</evidence>
<dbReference type="PANTHER" id="PTHR43798">
    <property type="entry name" value="MONOACYLGLYCEROL LIPASE"/>
    <property type="match status" value="1"/>
</dbReference>
<dbReference type="InterPro" id="IPR000073">
    <property type="entry name" value="AB_hydrolase_1"/>
</dbReference>
<dbReference type="InterPro" id="IPR050266">
    <property type="entry name" value="AB_hydrolase_sf"/>
</dbReference>
<evidence type="ECO:0000313" key="3">
    <source>
        <dbReference type="EMBL" id="MBM7472050.1"/>
    </source>
</evidence>
<evidence type="ECO:0000256" key="1">
    <source>
        <dbReference type="ARBA" id="ARBA00022801"/>
    </source>
</evidence>
<dbReference type="Gene3D" id="3.40.50.1820">
    <property type="entry name" value="alpha/beta hydrolase"/>
    <property type="match status" value="1"/>
</dbReference>
<dbReference type="InterPro" id="IPR029058">
    <property type="entry name" value="AB_hydrolase_fold"/>
</dbReference>
<dbReference type="Proteomes" id="UP000776164">
    <property type="component" value="Unassembled WGS sequence"/>
</dbReference>
<proteinExistence type="predicted"/>
<keyword evidence="1" id="KW-0378">Hydrolase</keyword>
<feature type="domain" description="AB hydrolase-1" evidence="2">
    <location>
        <begin position="28"/>
        <end position="143"/>
    </location>
</feature>
<sequence>MTYFTHDVPVRGGVMRVGEWRPECPDAPTIVALHGMSGSHLAWQFLAEQLPEYRIVAPDLRGRGLSAQLPAPFGVASHLDDVAAISAALNVSRATIVGHSMGAFVAVAALREHPEVFVRGILADGGLPVTVPLDLADDELVEAVLGVAAARRVEFTFSSRDMYRKFWRLHPAFAGDWSEALSSYADYDLAEVVTTDGEVAFRPVANPAAVKADARELYGSHALRATLCGLRVPMTVLYASRGLLNETPGVYSGREIAGWQAELPSTVSFVEVAEANHYTLVLSQHGAEAIAQVLRTALVPS</sequence>
<dbReference type="Pfam" id="PF00561">
    <property type="entry name" value="Abhydrolase_1"/>
    <property type="match status" value="1"/>
</dbReference>
<dbReference type="PANTHER" id="PTHR43798:SF31">
    <property type="entry name" value="AB HYDROLASE SUPERFAMILY PROTEIN YCLE"/>
    <property type="match status" value="1"/>
</dbReference>
<protein>
    <submittedName>
        <fullName evidence="3">Pimeloyl-ACP methyl ester carboxylesterase</fullName>
    </submittedName>
</protein>
<evidence type="ECO:0000259" key="2">
    <source>
        <dbReference type="Pfam" id="PF00561"/>
    </source>
</evidence>
<organism evidence="3 4">
    <name type="scientific">Subtercola frigoramans</name>
    <dbReference type="NCBI Taxonomy" id="120298"/>
    <lineage>
        <taxon>Bacteria</taxon>
        <taxon>Bacillati</taxon>
        <taxon>Actinomycetota</taxon>
        <taxon>Actinomycetes</taxon>
        <taxon>Micrococcales</taxon>
        <taxon>Microbacteriaceae</taxon>
        <taxon>Subtercola</taxon>
    </lineage>
</organism>
<dbReference type="SUPFAM" id="SSF53474">
    <property type="entry name" value="alpha/beta-Hydrolases"/>
    <property type="match status" value="1"/>
</dbReference>
<dbReference type="EMBL" id="JAFBBU010000001">
    <property type="protein sequence ID" value="MBM7472050.1"/>
    <property type="molecule type" value="Genomic_DNA"/>
</dbReference>